<evidence type="ECO:0000313" key="3">
    <source>
        <dbReference type="EMBL" id="ARM83321.1"/>
    </source>
</evidence>
<evidence type="ECO:0000313" key="4">
    <source>
        <dbReference type="Proteomes" id="UP000193100"/>
    </source>
</evidence>
<name>A0A1W6K7F2_9GAMM</name>
<dbReference type="InterPro" id="IPR018637">
    <property type="entry name" value="DUF2059"/>
</dbReference>
<feature type="chain" id="PRO_5012845736" description="DUF2059 domain-containing protein" evidence="1">
    <location>
        <begin position="24"/>
        <end position="272"/>
    </location>
</feature>
<feature type="signal peptide" evidence="1">
    <location>
        <begin position="1"/>
        <end position="23"/>
    </location>
</feature>
<dbReference type="GeneID" id="77255199"/>
<accession>A0A1W6K7F2</accession>
<evidence type="ECO:0000259" key="2">
    <source>
        <dbReference type="Pfam" id="PF09832"/>
    </source>
</evidence>
<reference evidence="3 4" key="1">
    <citation type="submission" date="2017-04" db="EMBL/GenBank/DDBJ databases">
        <title>Genome Sequence of Marinobacter salarius strain SMR5 Isolated from a culture of the Diatom Skeletonema marinoi.</title>
        <authorList>
            <person name="Topel M."/>
            <person name="Pinder M.I.M."/>
            <person name="Johansson O.N."/>
            <person name="Kourtchenko O."/>
            <person name="Godhe A."/>
            <person name="Clarke A.K."/>
        </authorList>
    </citation>
    <scope>NUCLEOTIDE SEQUENCE [LARGE SCALE GENOMIC DNA]</scope>
    <source>
        <strain evidence="3 4">SMR5</strain>
    </source>
</reference>
<sequence length="272" mass="29749">MRTLSQVKPALLFLLLVCGSATASPLADSVLRVSPIDEVVAQYPAMMSQGIRQGLKQSGRVEPFVANTISSVVSNAFSVAEIRARLVEDLDQGLSEGQLNSVLAWYETPLAEKISKAEVAASNPDTWKQVEANAASLQEEYKGSERAKLFTRFDRAARATESAVDTTVAVQLGLASAMAAFNGSKGPTFEQLQQQIENQRGMLRGMVAQQVYDGYLYTYQDLSSSELKKYIEFLESDAGSAFTRVVTNSVQRSITDPVESIGNQLGRFFNRR</sequence>
<feature type="domain" description="DUF2059" evidence="2">
    <location>
        <begin position="81"/>
        <end position="139"/>
    </location>
</feature>
<protein>
    <recommendedName>
        <fullName evidence="2">DUF2059 domain-containing protein</fullName>
    </recommendedName>
</protein>
<dbReference type="RefSeq" id="WP_085679651.1">
    <property type="nucleotide sequence ID" value="NZ_CP020931.1"/>
</dbReference>
<dbReference type="STRING" id="1420917.AU15_00045"/>
<dbReference type="Proteomes" id="UP000193100">
    <property type="component" value="Chromosome"/>
</dbReference>
<proteinExistence type="predicted"/>
<organism evidence="3 4">
    <name type="scientific">Marinobacter salarius</name>
    <dbReference type="NCBI Taxonomy" id="1420917"/>
    <lineage>
        <taxon>Bacteria</taxon>
        <taxon>Pseudomonadati</taxon>
        <taxon>Pseudomonadota</taxon>
        <taxon>Gammaproteobacteria</taxon>
        <taxon>Pseudomonadales</taxon>
        <taxon>Marinobacteraceae</taxon>
        <taxon>Marinobacter</taxon>
    </lineage>
</organism>
<dbReference type="Pfam" id="PF09832">
    <property type="entry name" value="DUF2059"/>
    <property type="match status" value="1"/>
</dbReference>
<dbReference type="AlphaFoldDB" id="A0A1W6K7F2"/>
<gene>
    <name evidence="3" type="ORF">MARSALSMR5_01229</name>
</gene>
<dbReference type="EMBL" id="CP020931">
    <property type="protein sequence ID" value="ARM83321.1"/>
    <property type="molecule type" value="Genomic_DNA"/>
</dbReference>
<keyword evidence="1" id="KW-0732">Signal</keyword>
<evidence type="ECO:0000256" key="1">
    <source>
        <dbReference type="SAM" id="SignalP"/>
    </source>
</evidence>